<keyword evidence="2" id="KW-0472">Membrane</keyword>
<feature type="region of interest" description="Disordered" evidence="1">
    <location>
        <begin position="142"/>
        <end position="161"/>
    </location>
</feature>
<reference evidence="3" key="1">
    <citation type="submission" date="2024-05" db="EMBL/GenBank/DDBJ databases">
        <title>Herbiconiux sp. A18JL235.</title>
        <authorList>
            <person name="Zhang G."/>
        </authorList>
    </citation>
    <scope>NUCLEOTIDE SEQUENCE</scope>
    <source>
        <strain evidence="3">A18JL235</strain>
    </source>
</reference>
<protein>
    <recommendedName>
        <fullName evidence="4">Fluoride ion transporter CrcB</fullName>
    </recommendedName>
</protein>
<dbReference type="AlphaFoldDB" id="A0AB39BCT0"/>
<proteinExistence type="predicted"/>
<feature type="transmembrane region" description="Helical" evidence="2">
    <location>
        <begin position="52"/>
        <end position="72"/>
    </location>
</feature>
<dbReference type="EMBL" id="CP162511">
    <property type="protein sequence ID" value="XDI04126.1"/>
    <property type="molecule type" value="Genomic_DNA"/>
</dbReference>
<sequence>MTKASHRHSLPWFTATSGVATFLASSLSTQLLLSTSPRPDAHSWTVTTQASLQIALALALFSSIGTVLGWYAGARSPALLPTTAAVLTGVASALFVIVTGIVTAAALMPDFWLVLWTVPIPAAAGGLAAGVSVLRARRGAETPAGRGESSSSSPPLVERFR</sequence>
<feature type="transmembrane region" description="Helical" evidence="2">
    <location>
        <begin position="84"/>
        <end position="107"/>
    </location>
</feature>
<feature type="transmembrane region" description="Helical" evidence="2">
    <location>
        <begin position="113"/>
        <end position="134"/>
    </location>
</feature>
<keyword evidence="2" id="KW-1133">Transmembrane helix</keyword>
<evidence type="ECO:0000256" key="1">
    <source>
        <dbReference type="SAM" id="MobiDB-lite"/>
    </source>
</evidence>
<evidence type="ECO:0000256" key="2">
    <source>
        <dbReference type="SAM" id="Phobius"/>
    </source>
</evidence>
<feature type="transmembrane region" description="Helical" evidence="2">
    <location>
        <begin position="12"/>
        <end position="32"/>
    </location>
</feature>
<dbReference type="RefSeq" id="WP_368496537.1">
    <property type="nucleotide sequence ID" value="NZ_CP162511.1"/>
</dbReference>
<organism evidence="3">
    <name type="scientific">Herbiconiux sp. A18JL235</name>
    <dbReference type="NCBI Taxonomy" id="3152363"/>
    <lineage>
        <taxon>Bacteria</taxon>
        <taxon>Bacillati</taxon>
        <taxon>Actinomycetota</taxon>
        <taxon>Actinomycetes</taxon>
        <taxon>Micrococcales</taxon>
        <taxon>Microbacteriaceae</taxon>
        <taxon>Herbiconiux</taxon>
    </lineage>
</organism>
<name>A0AB39BCT0_9MICO</name>
<keyword evidence="2" id="KW-0812">Transmembrane</keyword>
<evidence type="ECO:0008006" key="4">
    <source>
        <dbReference type="Google" id="ProtNLM"/>
    </source>
</evidence>
<accession>A0AB39BCT0</accession>
<evidence type="ECO:0000313" key="3">
    <source>
        <dbReference type="EMBL" id="XDI04126.1"/>
    </source>
</evidence>
<gene>
    <name evidence="3" type="ORF">ABFY20_12295</name>
</gene>